<dbReference type="AlphaFoldDB" id="A0A7W8N8Z1"/>
<dbReference type="EMBL" id="JACHEQ010000026">
    <property type="protein sequence ID" value="MBB5356805.1"/>
    <property type="molecule type" value="Genomic_DNA"/>
</dbReference>
<organism evidence="1 2">
    <name type="scientific">Anoxybacillus mongoliensis</name>
    <dbReference type="NCBI Taxonomy" id="452565"/>
    <lineage>
        <taxon>Bacteria</taxon>
        <taxon>Bacillati</taxon>
        <taxon>Bacillota</taxon>
        <taxon>Bacilli</taxon>
        <taxon>Bacillales</taxon>
        <taxon>Anoxybacillaceae</taxon>
        <taxon>Anoxybacillus</taxon>
    </lineage>
</organism>
<gene>
    <name evidence="1" type="ORF">HNR43_002838</name>
</gene>
<evidence type="ECO:0000313" key="2">
    <source>
        <dbReference type="Proteomes" id="UP000583699"/>
    </source>
</evidence>
<reference evidence="1 2" key="1">
    <citation type="submission" date="2020-08" db="EMBL/GenBank/DDBJ databases">
        <title>Genomic Encyclopedia of Type Strains, Phase IV (KMG-IV): sequencing the most valuable type-strain genomes for metagenomic binning, comparative biology and taxonomic classification.</title>
        <authorList>
            <person name="Goeker M."/>
        </authorList>
    </citation>
    <scope>NUCLEOTIDE SEQUENCE [LARGE SCALE GENOMIC DNA]</scope>
    <source>
        <strain evidence="1 2">DSM 19169</strain>
    </source>
</reference>
<sequence>MYVMIVPELFCLTVIDEEWGEAVDDFWIEIEADIGIKGNSDSAELFTIYVTSPKRLGNMVEKSGLEIARGLFIMKDFNIKSVEDRLKKILAHCSRKTWHETALAISRYAIWEYEN</sequence>
<protein>
    <submittedName>
        <fullName evidence="1">Uncharacterized protein</fullName>
    </submittedName>
</protein>
<evidence type="ECO:0000313" key="1">
    <source>
        <dbReference type="EMBL" id="MBB5356805.1"/>
    </source>
</evidence>
<proteinExistence type="predicted"/>
<dbReference type="Pfam" id="PF15586">
    <property type="entry name" value="Imm8"/>
    <property type="match status" value="1"/>
</dbReference>
<name>A0A7W8N8Z1_9BACL</name>
<keyword evidence="2" id="KW-1185">Reference proteome</keyword>
<dbReference type="Proteomes" id="UP000583699">
    <property type="component" value="Unassembled WGS sequence"/>
</dbReference>
<comment type="caution">
    <text evidence="1">The sequence shown here is derived from an EMBL/GenBank/DDBJ whole genome shotgun (WGS) entry which is preliminary data.</text>
</comment>
<accession>A0A7W8N8Z1</accession>
<dbReference type="RefSeq" id="WP_183244705.1">
    <property type="nucleotide sequence ID" value="NZ_JACHEQ010000026.1"/>
</dbReference>
<dbReference type="InterPro" id="IPR028964">
    <property type="entry name" value="Imm8"/>
</dbReference>